<feature type="transmembrane region" description="Helical" evidence="2">
    <location>
        <begin position="142"/>
        <end position="170"/>
    </location>
</feature>
<feature type="domain" description="DUF1206" evidence="3">
    <location>
        <begin position="294"/>
        <end position="363"/>
    </location>
</feature>
<keyword evidence="5" id="KW-1185">Reference proteome</keyword>
<organism evidence="4">
    <name type="scientific">Mucor ambiguus</name>
    <dbReference type="NCBI Taxonomy" id="91626"/>
    <lineage>
        <taxon>Eukaryota</taxon>
        <taxon>Fungi</taxon>
        <taxon>Fungi incertae sedis</taxon>
        <taxon>Mucoromycota</taxon>
        <taxon>Mucoromycotina</taxon>
        <taxon>Mucoromycetes</taxon>
        <taxon>Mucorales</taxon>
        <taxon>Mucorineae</taxon>
        <taxon>Mucoraceae</taxon>
        <taxon>Mucor</taxon>
    </lineage>
</organism>
<dbReference type="Proteomes" id="UP000053815">
    <property type="component" value="Unassembled WGS sequence"/>
</dbReference>
<name>A0A0C9MAZ9_9FUNG</name>
<evidence type="ECO:0000313" key="5">
    <source>
        <dbReference type="Proteomes" id="UP000053815"/>
    </source>
</evidence>
<protein>
    <submittedName>
        <fullName evidence="4">Membrane protein</fullName>
    </submittedName>
</protein>
<feature type="compositionally biased region" description="Low complexity" evidence="1">
    <location>
        <begin position="387"/>
        <end position="399"/>
    </location>
</feature>
<proteinExistence type="predicted"/>
<feature type="transmembrane region" description="Helical" evidence="2">
    <location>
        <begin position="191"/>
        <end position="213"/>
    </location>
</feature>
<reference evidence="4" key="1">
    <citation type="submission" date="2014-09" db="EMBL/GenBank/DDBJ databases">
        <title>Draft genome sequence of an oleaginous Mucoromycotina fungus Mucor ambiguus NBRC6742.</title>
        <authorList>
            <person name="Takeda I."/>
            <person name="Yamane N."/>
            <person name="Morita T."/>
            <person name="Tamano K."/>
            <person name="Machida M."/>
            <person name="Baker S."/>
            <person name="Koike H."/>
        </authorList>
    </citation>
    <scope>NUCLEOTIDE SEQUENCE</scope>
    <source>
        <strain evidence="4">NBRC 6742</strain>
    </source>
</reference>
<feature type="transmembrane region" description="Helical" evidence="2">
    <location>
        <begin position="290"/>
        <end position="311"/>
    </location>
</feature>
<feature type="compositionally biased region" description="Polar residues" evidence="1">
    <location>
        <begin position="57"/>
        <end position="75"/>
    </location>
</feature>
<evidence type="ECO:0000259" key="3">
    <source>
        <dbReference type="Pfam" id="PF06724"/>
    </source>
</evidence>
<feature type="domain" description="DUF1206" evidence="3">
    <location>
        <begin position="199"/>
        <end position="267"/>
    </location>
</feature>
<accession>A0A0C9MAZ9</accession>
<feature type="transmembrane region" description="Helical" evidence="2">
    <location>
        <begin position="100"/>
        <end position="122"/>
    </location>
</feature>
<feature type="compositionally biased region" description="Low complexity" evidence="1">
    <location>
        <begin position="27"/>
        <end position="37"/>
    </location>
</feature>
<evidence type="ECO:0000313" key="4">
    <source>
        <dbReference type="EMBL" id="GAN04534.1"/>
    </source>
</evidence>
<keyword evidence="2" id="KW-0472">Membrane</keyword>
<evidence type="ECO:0000256" key="2">
    <source>
        <dbReference type="SAM" id="Phobius"/>
    </source>
</evidence>
<dbReference type="InterPro" id="IPR009597">
    <property type="entry name" value="DUF1206"/>
</dbReference>
<feature type="transmembrane region" description="Helical" evidence="2">
    <location>
        <begin position="246"/>
        <end position="270"/>
    </location>
</feature>
<keyword evidence="2" id="KW-1133">Transmembrane helix</keyword>
<sequence>MFANLFGKFRRSDKHEKQDEENNLNQSSSSASPPIASDRNVPLTVPGERVAGHQHDQLTLQNSTDASAVSAPTTSEPIKEEDLRFYQGGVRQKHKRFVKWIGRIGFIAKGIVYGCIGVLTITNVSGAWTPNGSEGNESPQGAFLLLGGIPSIGRSILIVMAVGLVLYIIWRMWEAITGQGSDASFGKKKNFFRYRLSPFVSGLVYTAYAYYVIQMIFQTSEEQQHAASSSTFPASWTKSTLGKAGIGILGVAFLIAFTTQIINAVTGNFIKDLKTSEPGTNKYLAFSLHLVGRIGFGGRAALFGTMSGFFWDSLAQANESGDKNMVAAAIGKLANSGGGRFFMVILGLSLIIYALFAVLNAYFKYFPTPPPTRHEYYTHDVVDPDESTASSSSSVSSNSDAAQGTSPEIITHKDENVPSTATEVKEAYETKSPWYARFMRKSSKTTREVDPEKQ</sequence>
<feature type="region of interest" description="Disordered" evidence="1">
    <location>
        <begin position="9"/>
        <end position="75"/>
    </location>
</feature>
<gene>
    <name evidence="4" type="ORF">MAM1_0066c03995</name>
</gene>
<feature type="domain" description="DUF1206" evidence="3">
    <location>
        <begin position="104"/>
        <end position="178"/>
    </location>
</feature>
<keyword evidence="2" id="KW-0812">Transmembrane</keyword>
<dbReference type="OrthoDB" id="18869at2759"/>
<dbReference type="AlphaFoldDB" id="A0A0C9MAZ9"/>
<dbReference type="Pfam" id="PF06724">
    <property type="entry name" value="DUF1206"/>
    <property type="match status" value="3"/>
</dbReference>
<evidence type="ECO:0000256" key="1">
    <source>
        <dbReference type="SAM" id="MobiDB-lite"/>
    </source>
</evidence>
<feature type="region of interest" description="Disordered" evidence="1">
    <location>
        <begin position="383"/>
        <end position="424"/>
    </location>
</feature>
<dbReference type="EMBL" id="DF836355">
    <property type="protein sequence ID" value="GAN04534.1"/>
    <property type="molecule type" value="Genomic_DNA"/>
</dbReference>
<feature type="transmembrane region" description="Helical" evidence="2">
    <location>
        <begin position="341"/>
        <end position="363"/>
    </location>
</feature>